<proteinExistence type="predicted"/>
<sequence length="110" mass="12269">MEDLTTSSISGVSTPSEVGSEVVDKKFSIKTSRSYLKTHTLKCPNSLLNETQSNVFKQITKGEIDKSIVDFVVRTGISFSILDNLLFYQIAQNLCHVTKLYKIPYSTTIS</sequence>
<dbReference type="EMBL" id="CAJVPY010018539">
    <property type="protein sequence ID" value="CAG8767494.1"/>
    <property type="molecule type" value="Genomic_DNA"/>
</dbReference>
<keyword evidence="2" id="KW-1185">Reference proteome</keyword>
<organism evidence="1 2">
    <name type="scientific">Dentiscutata erythropus</name>
    <dbReference type="NCBI Taxonomy" id="1348616"/>
    <lineage>
        <taxon>Eukaryota</taxon>
        <taxon>Fungi</taxon>
        <taxon>Fungi incertae sedis</taxon>
        <taxon>Mucoromycota</taxon>
        <taxon>Glomeromycotina</taxon>
        <taxon>Glomeromycetes</taxon>
        <taxon>Diversisporales</taxon>
        <taxon>Gigasporaceae</taxon>
        <taxon>Dentiscutata</taxon>
    </lineage>
</organism>
<accession>A0A9N9J7F6</accession>
<evidence type="ECO:0000313" key="2">
    <source>
        <dbReference type="Proteomes" id="UP000789405"/>
    </source>
</evidence>
<dbReference type="AlphaFoldDB" id="A0A9N9J7F6"/>
<dbReference type="Proteomes" id="UP000789405">
    <property type="component" value="Unassembled WGS sequence"/>
</dbReference>
<gene>
    <name evidence="1" type="ORF">DERYTH_LOCUS18376</name>
</gene>
<name>A0A9N9J7F6_9GLOM</name>
<comment type="caution">
    <text evidence="1">The sequence shown here is derived from an EMBL/GenBank/DDBJ whole genome shotgun (WGS) entry which is preliminary data.</text>
</comment>
<protein>
    <submittedName>
        <fullName evidence="1">26174_t:CDS:1</fullName>
    </submittedName>
</protein>
<dbReference type="OrthoDB" id="2444217at2759"/>
<evidence type="ECO:0000313" key="1">
    <source>
        <dbReference type="EMBL" id="CAG8767494.1"/>
    </source>
</evidence>
<reference evidence="1" key="1">
    <citation type="submission" date="2021-06" db="EMBL/GenBank/DDBJ databases">
        <authorList>
            <person name="Kallberg Y."/>
            <person name="Tangrot J."/>
            <person name="Rosling A."/>
        </authorList>
    </citation>
    <scope>NUCLEOTIDE SEQUENCE</scope>
    <source>
        <strain evidence="1">MA453B</strain>
    </source>
</reference>